<dbReference type="SUPFAM" id="SSF100920">
    <property type="entry name" value="Heat shock protein 70kD (HSP70), peptide-binding domain"/>
    <property type="match status" value="1"/>
</dbReference>
<evidence type="ECO:0000313" key="5">
    <source>
        <dbReference type="EMBL" id="KAG2395047.1"/>
    </source>
</evidence>
<reference evidence="5 6" key="1">
    <citation type="submission" date="2020-05" db="EMBL/GenBank/DDBJ databases">
        <title>Vigna angularis (adzuki bean) Var. LongXiaoDou No. 4 denovo assembly.</title>
        <authorList>
            <person name="Xiang H."/>
        </authorList>
    </citation>
    <scope>NUCLEOTIDE SEQUENCE [LARGE SCALE GENOMIC DNA]</scope>
    <source>
        <tissue evidence="5">Leaf</tissue>
    </source>
</reference>
<dbReference type="InterPro" id="IPR029048">
    <property type="entry name" value="HSP70_C_sf"/>
</dbReference>
<dbReference type="Gene3D" id="3.30.420.40">
    <property type="match status" value="2"/>
</dbReference>
<dbReference type="Gene3D" id="3.30.30.30">
    <property type="match status" value="1"/>
</dbReference>
<dbReference type="PROSITE" id="PS01036">
    <property type="entry name" value="HSP70_3"/>
    <property type="match status" value="1"/>
</dbReference>
<evidence type="ECO:0000256" key="4">
    <source>
        <dbReference type="RuleBase" id="RU003322"/>
    </source>
</evidence>
<keyword evidence="2 4" id="KW-0547">Nucleotide-binding</keyword>
<gene>
    <name evidence="5" type="ORF">HKW66_Vig0075770</name>
</gene>
<dbReference type="PROSITE" id="PS00297">
    <property type="entry name" value="HSP70_1"/>
    <property type="match status" value="1"/>
</dbReference>
<comment type="similarity">
    <text evidence="1 4">Belongs to the heat shock protein 70 family.</text>
</comment>
<name>A0A8T0K5Q7_PHAAN</name>
<comment type="caution">
    <text evidence="5">The sequence shown here is derived from an EMBL/GenBank/DDBJ whole genome shotgun (WGS) entry which is preliminary data.</text>
</comment>
<dbReference type="SUPFAM" id="SSF53067">
    <property type="entry name" value="Actin-like ATPase domain"/>
    <property type="match status" value="2"/>
</dbReference>
<dbReference type="FunFam" id="2.60.34.10:FF:000012">
    <property type="entry name" value="Heat shock 70 kDa protein"/>
    <property type="match status" value="1"/>
</dbReference>
<protein>
    <submittedName>
        <fullName evidence="5">Heat shock cognate protein</fullName>
    </submittedName>
</protein>
<dbReference type="GO" id="GO:0140662">
    <property type="term" value="F:ATP-dependent protein folding chaperone"/>
    <property type="evidence" value="ECO:0007669"/>
    <property type="project" value="InterPro"/>
</dbReference>
<dbReference type="PRINTS" id="PR00301">
    <property type="entry name" value="HEATSHOCK70"/>
</dbReference>
<dbReference type="Gene3D" id="2.60.34.10">
    <property type="entry name" value="Substrate Binding Domain Of DNAk, Chain A, domain 1"/>
    <property type="match status" value="1"/>
</dbReference>
<dbReference type="AlphaFoldDB" id="A0A8T0K5Q7"/>
<dbReference type="FunFam" id="3.30.420.40:FF:000026">
    <property type="entry name" value="Heat shock protein 70"/>
    <property type="match status" value="1"/>
</dbReference>
<dbReference type="PANTHER" id="PTHR19375">
    <property type="entry name" value="HEAT SHOCK PROTEIN 70KDA"/>
    <property type="match status" value="1"/>
</dbReference>
<proteinExistence type="inferred from homology"/>
<keyword evidence="3 4" id="KW-0067">ATP-binding</keyword>
<dbReference type="KEGG" id="var:108342648"/>
<evidence type="ECO:0000256" key="2">
    <source>
        <dbReference type="ARBA" id="ARBA00022741"/>
    </source>
</evidence>
<evidence type="ECO:0000313" key="6">
    <source>
        <dbReference type="Proteomes" id="UP000743370"/>
    </source>
</evidence>
<dbReference type="Proteomes" id="UP000743370">
    <property type="component" value="Unassembled WGS sequence"/>
</dbReference>
<dbReference type="Gene3D" id="3.90.640.10">
    <property type="entry name" value="Actin, Chain A, domain 4"/>
    <property type="match status" value="1"/>
</dbReference>
<dbReference type="FunFam" id="3.90.640.10:FF:000002">
    <property type="entry name" value="Heat shock 70 kDa"/>
    <property type="match status" value="1"/>
</dbReference>
<dbReference type="InterPro" id="IPR043129">
    <property type="entry name" value="ATPase_NBD"/>
</dbReference>
<dbReference type="PROSITE" id="PS00329">
    <property type="entry name" value="HSP70_2"/>
    <property type="match status" value="1"/>
</dbReference>
<dbReference type="InterPro" id="IPR029047">
    <property type="entry name" value="HSP70_peptide-bd_sf"/>
</dbReference>
<dbReference type="FunFam" id="3.30.30.30:FF:000019">
    <property type="entry name" value="Heat shock 70 kDa protein"/>
    <property type="match status" value="1"/>
</dbReference>
<dbReference type="GO" id="GO:0005524">
    <property type="term" value="F:ATP binding"/>
    <property type="evidence" value="ECO:0007669"/>
    <property type="project" value="UniProtKB-KW"/>
</dbReference>
<evidence type="ECO:0000256" key="3">
    <source>
        <dbReference type="ARBA" id="ARBA00022840"/>
    </source>
</evidence>
<dbReference type="EMBL" id="JABFOF010000006">
    <property type="protein sequence ID" value="KAG2395047.1"/>
    <property type="molecule type" value="Genomic_DNA"/>
</dbReference>
<dbReference type="NCBIfam" id="NF001413">
    <property type="entry name" value="PRK00290.1"/>
    <property type="match status" value="1"/>
</dbReference>
<dbReference type="OrthoDB" id="1400057at2759"/>
<dbReference type="Pfam" id="PF00012">
    <property type="entry name" value="HSP70"/>
    <property type="match status" value="1"/>
</dbReference>
<accession>A0A8T0K5Q7</accession>
<sequence>MAKEDQGLAIGIDLGTTYSCAAVWREHHCRVDIIHNDQGHNTTPSFVAFTDHERLIGNAAKNQAATNPQNTIFDAKRLIGRKYSVPVVQKDMMLWPFKVVAGANDKPMITLNYKGKEKQFCAEEISSMVLVKMREIAEGYLETSVKNAVVTVPAYFNDSQRKSTIDAGTIAGLNIIRIINEPTAAAIAYGLDRRNNRVGERNIFIFDLGGGTFDVSILTIKDKIFQVKGTAGNTHLGGEDFDNRMVNYFVEKIKKEKKLDISGNPRALRRLRSACERAKRTLSHAVIATIEVDGLSNGIDFFSSITRARFEEINMELFNQCMETVDRCLADAKMDKRSMHDIVLVGGSSRIPKVQELLQDFFEGKDLCKSINPDEAVAYGAAVQAALLSVGIKNVPDVVLLDVIPLSVGIKIKGDIMSVMIPRNTTIPVKRTHQYLTTVDNQSSVKIEVYEGERRRASDNNLLGSFILSGFPRAPRDHPFDVCFAIDENGILSVSAKEETTGISNKIIITNDVDRLSAEEIYKMIQEAEEYKAEDKKFLRKAKTMNKIDDYAYKIKKALEKENFSSKVCSEDREKISSAITKATELLGGDQQDEEVDVFKDHLKELINLFERFVEKSD</sequence>
<dbReference type="InterPro" id="IPR018181">
    <property type="entry name" value="Heat_shock_70_CS"/>
</dbReference>
<dbReference type="SUPFAM" id="SSF100934">
    <property type="entry name" value="Heat shock protein 70kD (HSP70), C-terminal subdomain"/>
    <property type="match status" value="1"/>
</dbReference>
<dbReference type="Gene3D" id="1.20.1270.10">
    <property type="match status" value="1"/>
</dbReference>
<evidence type="ECO:0000256" key="1">
    <source>
        <dbReference type="ARBA" id="ARBA00007381"/>
    </source>
</evidence>
<dbReference type="InterPro" id="IPR013126">
    <property type="entry name" value="Hsp_70_fam"/>
</dbReference>
<keyword evidence="5" id="KW-0346">Stress response</keyword>
<organism evidence="5 6">
    <name type="scientific">Phaseolus angularis</name>
    <name type="common">Azuki bean</name>
    <name type="synonym">Vigna angularis</name>
    <dbReference type="NCBI Taxonomy" id="3914"/>
    <lineage>
        <taxon>Eukaryota</taxon>
        <taxon>Viridiplantae</taxon>
        <taxon>Streptophyta</taxon>
        <taxon>Embryophyta</taxon>
        <taxon>Tracheophyta</taxon>
        <taxon>Spermatophyta</taxon>
        <taxon>Magnoliopsida</taxon>
        <taxon>eudicotyledons</taxon>
        <taxon>Gunneridae</taxon>
        <taxon>Pentapetalae</taxon>
        <taxon>rosids</taxon>
        <taxon>fabids</taxon>
        <taxon>Fabales</taxon>
        <taxon>Fabaceae</taxon>
        <taxon>Papilionoideae</taxon>
        <taxon>50 kb inversion clade</taxon>
        <taxon>NPAAA clade</taxon>
        <taxon>indigoferoid/millettioid clade</taxon>
        <taxon>Phaseoleae</taxon>
        <taxon>Vigna</taxon>
    </lineage>
</organism>